<dbReference type="GO" id="GO:0051287">
    <property type="term" value="F:NAD binding"/>
    <property type="evidence" value="ECO:0007669"/>
    <property type="project" value="InterPro"/>
</dbReference>
<sequence length="539" mass="60577">MYRQENYPKHTTKVVNKWFKNNDVNILEWPSPSSHRNPIQNLWRHLKTRVMTNKHTNLTQLEAFVKEECPNIPQENCIRIVYKQLASFDKGTLFGLLLYTHKFALLYYQISQWSKAALDHGVDVVAVNDPFIPVDYMAYMFKYDSTHGMCKKDISYSDGKLIIDGKKITVFGERDPANIKWGEAGADYVVESTGVFTTIEKANAHIQGGAKRVIISAPSADAPMFVMGVNHESYDPSMKVISNASCTTNCLAPLAKVIHDNFGIEQGLMTTVHAVTATQKTVDGPSAKNWRDGRGAGQNIIPASTAYRDGFPCTYSRRIKEYSEGPMKGILGYTEDAVVSCDFTSDPRSSIFDAKAGIQLSNNFVKLVSWYDNEYGYSNRVVDLVKYIATQDYNKKKSFPKISMVVLTTNDIRTMAIAIDFLKLGHLNKFKLIDEDRVEILYLKTIEGIGRSNTRHRKSDHRGCKPPKHIPQCNLEEAAPGSSGYAKGQLTFTFHHHEGRTATPESDVCCRLEGSSDEGDHDMIDPRLTQPNVTLNKTM</sequence>
<keyword evidence="6" id="KW-0520">NAD</keyword>
<dbReference type="PANTHER" id="PTHR10836">
    <property type="entry name" value="GLYCERALDEHYDE 3-PHOSPHATE DEHYDROGENASE"/>
    <property type="match status" value="1"/>
</dbReference>
<dbReference type="GO" id="GO:0006096">
    <property type="term" value="P:glycolytic process"/>
    <property type="evidence" value="ECO:0007669"/>
    <property type="project" value="UniProtKB-KW"/>
</dbReference>
<evidence type="ECO:0000256" key="9">
    <source>
        <dbReference type="RuleBase" id="RU000397"/>
    </source>
</evidence>
<dbReference type="PANTHER" id="PTHR10836:SF76">
    <property type="entry name" value="GLYCERALDEHYDE-3-PHOSPHATE DEHYDROGENASE-RELATED"/>
    <property type="match status" value="1"/>
</dbReference>
<dbReference type="EMBL" id="HG994583">
    <property type="protein sequence ID" value="CAF2914126.1"/>
    <property type="molecule type" value="Genomic_DNA"/>
</dbReference>
<evidence type="ECO:0000256" key="4">
    <source>
        <dbReference type="ARBA" id="ARBA00013119"/>
    </source>
</evidence>
<dbReference type="Gene3D" id="3.40.50.720">
    <property type="entry name" value="NAD(P)-binding Rossmann-like Domain"/>
    <property type="match status" value="2"/>
</dbReference>
<dbReference type="SUPFAM" id="SSF55347">
    <property type="entry name" value="Glyceraldehyde-3-phosphate dehydrogenase-like, C-terminal domain"/>
    <property type="match status" value="1"/>
</dbReference>
<evidence type="ECO:0000256" key="8">
    <source>
        <dbReference type="ARBA" id="ARBA00047698"/>
    </source>
</evidence>
<evidence type="ECO:0000256" key="5">
    <source>
        <dbReference type="ARBA" id="ARBA00023002"/>
    </source>
</evidence>
<feature type="region of interest" description="Disordered" evidence="10">
    <location>
        <begin position="453"/>
        <end position="481"/>
    </location>
</feature>
<dbReference type="CDD" id="cd05214">
    <property type="entry name" value="GAPDH_I_N"/>
    <property type="match status" value="1"/>
</dbReference>
<proteinExistence type="inferred from homology"/>
<evidence type="ECO:0000256" key="2">
    <source>
        <dbReference type="ARBA" id="ARBA00007406"/>
    </source>
</evidence>
<dbReference type="Gene3D" id="3.30.360.10">
    <property type="entry name" value="Dihydrodipicolinate Reductase, domain 2"/>
    <property type="match status" value="2"/>
</dbReference>
<evidence type="ECO:0000256" key="1">
    <source>
        <dbReference type="ARBA" id="ARBA00004869"/>
    </source>
</evidence>
<dbReference type="SUPFAM" id="SSF51735">
    <property type="entry name" value="NAD(P)-binding Rossmann-fold domains"/>
    <property type="match status" value="1"/>
</dbReference>
<accession>A0A7R8CSH7</accession>
<dbReference type="GO" id="GO:0004365">
    <property type="term" value="F:glyceraldehyde-3-phosphate dehydrogenase (NAD+) (phosphorylating) activity"/>
    <property type="evidence" value="ECO:0007669"/>
    <property type="project" value="UniProtKB-EC"/>
</dbReference>
<evidence type="ECO:0000256" key="7">
    <source>
        <dbReference type="ARBA" id="ARBA00023152"/>
    </source>
</evidence>
<dbReference type="Pfam" id="PF00044">
    <property type="entry name" value="Gp_dh_N"/>
    <property type="match status" value="1"/>
</dbReference>
<keyword evidence="5 12" id="KW-0560">Oxidoreductase</keyword>
<feature type="domain" description="Glyceraldehyde 3-phosphate dehydrogenase NAD(P) binding" evidence="11">
    <location>
        <begin position="114"/>
        <end position="246"/>
    </location>
</feature>
<dbReference type="GO" id="GO:0005829">
    <property type="term" value="C:cytosol"/>
    <property type="evidence" value="ECO:0007669"/>
    <property type="project" value="TreeGrafter"/>
</dbReference>
<reference evidence="12" key="1">
    <citation type="submission" date="2021-02" db="EMBL/GenBank/DDBJ databases">
        <authorList>
            <person name="Bekaert M."/>
        </authorList>
    </citation>
    <scope>NUCLEOTIDE SEQUENCE</scope>
    <source>
        <strain evidence="12">IoA-00</strain>
    </source>
</reference>
<evidence type="ECO:0000256" key="6">
    <source>
        <dbReference type="ARBA" id="ARBA00023027"/>
    </source>
</evidence>
<dbReference type="AlphaFoldDB" id="A0A7R8CSH7"/>
<dbReference type="PROSITE" id="PS00071">
    <property type="entry name" value="GAPDH"/>
    <property type="match status" value="1"/>
</dbReference>
<dbReference type="OrthoDB" id="1152826at2759"/>
<gene>
    <name evidence="12" type="ORF">LSAA_8318</name>
</gene>
<evidence type="ECO:0000256" key="10">
    <source>
        <dbReference type="SAM" id="MobiDB-lite"/>
    </source>
</evidence>
<dbReference type="InterPro" id="IPR036397">
    <property type="entry name" value="RNaseH_sf"/>
</dbReference>
<dbReference type="InterPro" id="IPR020830">
    <property type="entry name" value="GlycerAld_3-P_DH_AS"/>
</dbReference>
<organism evidence="12 13">
    <name type="scientific">Lepeophtheirus salmonis</name>
    <name type="common">Salmon louse</name>
    <name type="synonym">Caligus salmonis</name>
    <dbReference type="NCBI Taxonomy" id="72036"/>
    <lineage>
        <taxon>Eukaryota</taxon>
        <taxon>Metazoa</taxon>
        <taxon>Ecdysozoa</taxon>
        <taxon>Arthropoda</taxon>
        <taxon>Crustacea</taxon>
        <taxon>Multicrustacea</taxon>
        <taxon>Hexanauplia</taxon>
        <taxon>Copepoda</taxon>
        <taxon>Siphonostomatoida</taxon>
        <taxon>Caligidae</taxon>
        <taxon>Lepeophtheirus</taxon>
    </lineage>
</organism>
<evidence type="ECO:0000313" key="13">
    <source>
        <dbReference type="Proteomes" id="UP000675881"/>
    </source>
</evidence>
<evidence type="ECO:0000259" key="11">
    <source>
        <dbReference type="SMART" id="SM00846"/>
    </source>
</evidence>
<keyword evidence="7" id="KW-0324">Glycolysis</keyword>
<dbReference type="InterPro" id="IPR020831">
    <property type="entry name" value="GlycerAld/Erythrose_P_DH"/>
</dbReference>
<protein>
    <recommendedName>
        <fullName evidence="4">glyceraldehyde-3-phosphate dehydrogenase (phosphorylating)</fullName>
        <ecNumber evidence="4">1.2.1.12</ecNumber>
    </recommendedName>
</protein>
<dbReference type="SMART" id="SM00846">
    <property type="entry name" value="Gp_dh_N"/>
    <property type="match status" value="1"/>
</dbReference>
<dbReference type="Gene3D" id="3.30.420.10">
    <property type="entry name" value="Ribonuclease H-like superfamily/Ribonuclease H"/>
    <property type="match status" value="1"/>
</dbReference>
<comment type="subunit">
    <text evidence="3">Homotetramer.</text>
</comment>
<comment type="catalytic activity">
    <reaction evidence="8">
        <text>D-glyceraldehyde 3-phosphate + phosphate + NAD(+) = (2R)-3-phospho-glyceroyl phosphate + NADH + H(+)</text>
        <dbReference type="Rhea" id="RHEA:10300"/>
        <dbReference type="ChEBI" id="CHEBI:15378"/>
        <dbReference type="ChEBI" id="CHEBI:43474"/>
        <dbReference type="ChEBI" id="CHEBI:57540"/>
        <dbReference type="ChEBI" id="CHEBI:57604"/>
        <dbReference type="ChEBI" id="CHEBI:57945"/>
        <dbReference type="ChEBI" id="CHEBI:59776"/>
        <dbReference type="EC" id="1.2.1.12"/>
    </reaction>
</comment>
<name>A0A7R8CSH7_LEPSM</name>
<dbReference type="Proteomes" id="UP000675881">
    <property type="component" value="Chromosome 4"/>
</dbReference>
<dbReference type="InterPro" id="IPR020828">
    <property type="entry name" value="GlycerAld_3-P_DH_NAD(P)-bd"/>
</dbReference>
<feature type="compositionally biased region" description="Basic residues" evidence="10">
    <location>
        <begin position="453"/>
        <end position="468"/>
    </location>
</feature>
<dbReference type="GO" id="GO:0003676">
    <property type="term" value="F:nucleic acid binding"/>
    <property type="evidence" value="ECO:0007669"/>
    <property type="project" value="InterPro"/>
</dbReference>
<comment type="pathway">
    <text evidence="1">Carbohydrate degradation; glycolysis; pyruvate from D-glyceraldehyde 3-phosphate: step 1/5.</text>
</comment>
<evidence type="ECO:0000256" key="3">
    <source>
        <dbReference type="ARBA" id="ARBA00011881"/>
    </source>
</evidence>
<keyword evidence="13" id="KW-1185">Reference proteome</keyword>
<comment type="similarity">
    <text evidence="2 9">Belongs to the glyceraldehyde-3-phosphate dehydrogenase family.</text>
</comment>
<dbReference type="FunFam" id="3.40.50.720:FF:000266">
    <property type="entry name" value="Glyceraldehyde-3-phosphate dehydrogenase"/>
    <property type="match status" value="1"/>
</dbReference>
<dbReference type="CDD" id="cd18126">
    <property type="entry name" value="GAPDH_I_C"/>
    <property type="match status" value="1"/>
</dbReference>
<dbReference type="Pfam" id="PF02800">
    <property type="entry name" value="Gp_dh_C"/>
    <property type="match status" value="2"/>
</dbReference>
<dbReference type="InterPro" id="IPR036291">
    <property type="entry name" value="NAD(P)-bd_dom_sf"/>
</dbReference>
<dbReference type="InterPro" id="IPR020829">
    <property type="entry name" value="GlycerAld_3-P_DH_cat"/>
</dbReference>
<dbReference type="EC" id="1.2.1.12" evidence="4"/>
<dbReference type="PRINTS" id="PR00078">
    <property type="entry name" value="G3PDHDRGNASE"/>
</dbReference>
<evidence type="ECO:0000313" key="12">
    <source>
        <dbReference type="EMBL" id="CAF2914126.1"/>
    </source>
</evidence>